<protein>
    <submittedName>
        <fullName evidence="1">Uncharacterized protein</fullName>
    </submittedName>
</protein>
<comment type="caution">
    <text evidence="1">The sequence shown here is derived from an EMBL/GenBank/DDBJ whole genome shotgun (WGS) entry which is preliminary data.</text>
</comment>
<dbReference type="Proteomes" id="UP000037109">
    <property type="component" value="Unassembled WGS sequence"/>
</dbReference>
<dbReference type="EMBL" id="LGUF01000007">
    <property type="protein sequence ID" value="KON88627.1"/>
    <property type="molecule type" value="Genomic_DNA"/>
</dbReference>
<dbReference type="AlphaFoldDB" id="A0A0M0GGK9"/>
<reference evidence="2" key="1">
    <citation type="submission" date="2015-07" db="EMBL/GenBank/DDBJ databases">
        <title>Fjat-10036 dsm4.</title>
        <authorList>
            <person name="Liu B."/>
            <person name="Wang J."/>
            <person name="Zhu Y."/>
            <person name="Liu G."/>
            <person name="Chen Q."/>
            <person name="Chen Z."/>
            <person name="Lan J."/>
            <person name="Che J."/>
            <person name="Ge C."/>
            <person name="Shi H."/>
            <person name="Pan Z."/>
            <person name="Liu X."/>
        </authorList>
    </citation>
    <scope>NUCLEOTIDE SEQUENCE [LARGE SCALE GENOMIC DNA]</scope>
    <source>
        <strain evidence="2">DSM 4</strain>
    </source>
</reference>
<dbReference type="RefSeq" id="WP_053436004.1">
    <property type="nucleotide sequence ID" value="NZ_LGUF01000007.1"/>
</dbReference>
<sequence>MNQQPKWQMPPLESMRSILKKWAKSRTILMMAAFYSLDIKIEKAARVASLWKWSFKVILGIGKIRLFVGNYVDSLF</sequence>
<gene>
    <name evidence="1" type="ORF">AF332_18660</name>
</gene>
<organism evidence="1 2">
    <name type="scientific">Sporosarcina globispora</name>
    <name type="common">Bacillus globisporus</name>
    <dbReference type="NCBI Taxonomy" id="1459"/>
    <lineage>
        <taxon>Bacteria</taxon>
        <taxon>Bacillati</taxon>
        <taxon>Bacillota</taxon>
        <taxon>Bacilli</taxon>
        <taxon>Bacillales</taxon>
        <taxon>Caryophanaceae</taxon>
        <taxon>Sporosarcina</taxon>
    </lineage>
</organism>
<dbReference type="STRING" id="1459.AF332_18660"/>
<evidence type="ECO:0000313" key="1">
    <source>
        <dbReference type="EMBL" id="KON88627.1"/>
    </source>
</evidence>
<keyword evidence="2" id="KW-1185">Reference proteome</keyword>
<evidence type="ECO:0000313" key="2">
    <source>
        <dbReference type="Proteomes" id="UP000037109"/>
    </source>
</evidence>
<accession>A0A0M0GGK9</accession>
<proteinExistence type="predicted"/>
<name>A0A0M0GGK9_SPOGL</name>